<keyword evidence="7" id="KW-1185">Reference proteome</keyword>
<comment type="subcellular location">
    <subcellularLocation>
        <location evidence="1">Membrane</location>
    </subcellularLocation>
</comment>
<dbReference type="AlphaFoldDB" id="A0AAV8WLM7"/>
<dbReference type="EMBL" id="JANEYF010005663">
    <property type="protein sequence ID" value="KAJ8927376.1"/>
    <property type="molecule type" value="Genomic_DNA"/>
</dbReference>
<evidence type="ECO:0000256" key="2">
    <source>
        <dbReference type="ARBA" id="ARBA00022692"/>
    </source>
</evidence>
<evidence type="ECO:0000259" key="5">
    <source>
        <dbReference type="Pfam" id="PF01094"/>
    </source>
</evidence>
<evidence type="ECO:0000313" key="6">
    <source>
        <dbReference type="EMBL" id="KAJ8927376.1"/>
    </source>
</evidence>
<dbReference type="Gene3D" id="3.40.50.2300">
    <property type="match status" value="2"/>
</dbReference>
<dbReference type="GO" id="GO:0016020">
    <property type="term" value="C:membrane"/>
    <property type="evidence" value="ECO:0007669"/>
    <property type="project" value="UniProtKB-SubCell"/>
</dbReference>
<sequence>MFFVNSDDPFSSLNSICHVLREGVVGVYGLTSPSNVHIVQSVCDAKQIPHIITHWAEPIESGIQINFYPQPKFLTQAYMDIISNFNWNEFTILYLNSESLPRLGNFIESSKTTGHIVYIENLDPDGTENYR</sequence>
<feature type="domain" description="Receptor ligand binding region" evidence="5">
    <location>
        <begin position="7"/>
        <end position="124"/>
    </location>
</feature>
<evidence type="ECO:0000313" key="7">
    <source>
        <dbReference type="Proteomes" id="UP001162156"/>
    </source>
</evidence>
<evidence type="ECO:0000256" key="4">
    <source>
        <dbReference type="ARBA" id="ARBA00023136"/>
    </source>
</evidence>
<keyword evidence="3" id="KW-1133">Transmembrane helix</keyword>
<dbReference type="InterPro" id="IPR001828">
    <property type="entry name" value="ANF_lig-bd_rcpt"/>
</dbReference>
<accession>A0AAV8WLM7</accession>
<organism evidence="6 7">
    <name type="scientific">Rhamnusium bicolor</name>
    <dbReference type="NCBI Taxonomy" id="1586634"/>
    <lineage>
        <taxon>Eukaryota</taxon>
        <taxon>Metazoa</taxon>
        <taxon>Ecdysozoa</taxon>
        <taxon>Arthropoda</taxon>
        <taxon>Hexapoda</taxon>
        <taxon>Insecta</taxon>
        <taxon>Pterygota</taxon>
        <taxon>Neoptera</taxon>
        <taxon>Endopterygota</taxon>
        <taxon>Coleoptera</taxon>
        <taxon>Polyphaga</taxon>
        <taxon>Cucujiformia</taxon>
        <taxon>Chrysomeloidea</taxon>
        <taxon>Cerambycidae</taxon>
        <taxon>Lepturinae</taxon>
        <taxon>Rhagiini</taxon>
        <taxon>Rhamnusium</taxon>
    </lineage>
</organism>
<evidence type="ECO:0000256" key="3">
    <source>
        <dbReference type="ARBA" id="ARBA00022989"/>
    </source>
</evidence>
<proteinExistence type="predicted"/>
<dbReference type="SUPFAM" id="SSF53822">
    <property type="entry name" value="Periplasmic binding protein-like I"/>
    <property type="match status" value="1"/>
</dbReference>
<dbReference type="Pfam" id="PF01094">
    <property type="entry name" value="ANF_receptor"/>
    <property type="match status" value="1"/>
</dbReference>
<dbReference type="Proteomes" id="UP001162156">
    <property type="component" value="Unassembled WGS sequence"/>
</dbReference>
<gene>
    <name evidence="6" type="ORF">NQ314_020151</name>
</gene>
<comment type="caution">
    <text evidence="6">The sequence shown here is derived from an EMBL/GenBank/DDBJ whole genome shotgun (WGS) entry which is preliminary data.</text>
</comment>
<protein>
    <recommendedName>
        <fullName evidence="5">Receptor ligand binding region domain-containing protein</fullName>
    </recommendedName>
</protein>
<keyword evidence="2" id="KW-0812">Transmembrane</keyword>
<name>A0AAV8WLM7_9CUCU</name>
<evidence type="ECO:0000256" key="1">
    <source>
        <dbReference type="ARBA" id="ARBA00004370"/>
    </source>
</evidence>
<keyword evidence="4" id="KW-0472">Membrane</keyword>
<reference evidence="6" key="1">
    <citation type="journal article" date="2023" name="Insect Mol. Biol.">
        <title>Genome sequencing provides insights into the evolution of gene families encoding plant cell wall-degrading enzymes in longhorned beetles.</title>
        <authorList>
            <person name="Shin N.R."/>
            <person name="Okamura Y."/>
            <person name="Kirsch R."/>
            <person name="Pauchet Y."/>
        </authorList>
    </citation>
    <scope>NUCLEOTIDE SEQUENCE</scope>
    <source>
        <strain evidence="6">RBIC_L_NR</strain>
    </source>
</reference>
<dbReference type="InterPro" id="IPR028082">
    <property type="entry name" value="Peripla_BP_I"/>
</dbReference>